<feature type="domain" description="Tyr recombinase" evidence="5">
    <location>
        <begin position="102"/>
        <end position="281"/>
    </location>
</feature>
<dbReference type="SUPFAM" id="SSF56349">
    <property type="entry name" value="DNA breaking-rejoining enzymes"/>
    <property type="match status" value="1"/>
</dbReference>
<dbReference type="InterPro" id="IPR011010">
    <property type="entry name" value="DNA_brk_join_enz"/>
</dbReference>
<comment type="similarity">
    <text evidence="1">Belongs to the 'phage' integrase family.</text>
</comment>
<dbReference type="Pfam" id="PF00589">
    <property type="entry name" value="Phage_integrase"/>
    <property type="match status" value="1"/>
</dbReference>
<dbReference type="InterPro" id="IPR002104">
    <property type="entry name" value="Integrase_catalytic"/>
</dbReference>
<dbReference type="GO" id="GO:0015074">
    <property type="term" value="P:DNA integration"/>
    <property type="evidence" value="ECO:0007669"/>
    <property type="project" value="UniProtKB-KW"/>
</dbReference>
<evidence type="ECO:0000256" key="4">
    <source>
        <dbReference type="ARBA" id="ARBA00023172"/>
    </source>
</evidence>
<dbReference type="InterPro" id="IPR010998">
    <property type="entry name" value="Integrase_recombinase_N"/>
</dbReference>
<dbReference type="Gene3D" id="1.10.443.10">
    <property type="entry name" value="Intergrase catalytic core"/>
    <property type="match status" value="1"/>
</dbReference>
<dbReference type="GO" id="GO:0003677">
    <property type="term" value="F:DNA binding"/>
    <property type="evidence" value="ECO:0007669"/>
    <property type="project" value="UniProtKB-KW"/>
</dbReference>
<dbReference type="CDD" id="cd01189">
    <property type="entry name" value="INT_ICEBs1_C_like"/>
    <property type="match status" value="1"/>
</dbReference>
<reference evidence="6 7" key="1">
    <citation type="journal article" date="2018" name="Sci. Rep.">
        <title>Genomic diversity and distribution of Bifidobacterium longum subsp. longum across the human lifespan.</title>
        <authorList>
            <person name="Odamaki T."/>
            <person name="Bottacini F."/>
            <person name="Kato K."/>
            <person name="Mitsuyama E."/>
            <person name="Yoshida K."/>
            <person name="Horigome A."/>
            <person name="Xiao J.Z."/>
            <person name="van Sinderen D."/>
        </authorList>
    </citation>
    <scope>NUCLEOTIDE SEQUENCE [LARGE SCALE GENOMIC DNA]</scope>
    <source>
        <strain evidence="6 7">MCC10008</strain>
    </source>
</reference>
<evidence type="ECO:0000256" key="1">
    <source>
        <dbReference type="ARBA" id="ARBA00008857"/>
    </source>
</evidence>
<gene>
    <name evidence="6" type="ORF">MCC10008_1096</name>
</gene>
<dbReference type="Pfam" id="PF14659">
    <property type="entry name" value="Phage_int_SAM_3"/>
    <property type="match status" value="1"/>
</dbReference>
<proteinExistence type="inferred from homology"/>
<sequence length="289" mass="33122">MLLREFWNGRFWPYCTANLRESTCVGYESAWRLHVAPRFGAMQMESISVELVDKWLVGFASSGAARKAWAVLRAILRRAIRWNLLDVDITRRDIQLPAKPHYEPVILGIRQQRSLLQGFYDHPLEAWLICAVSCGLRTEEGYGLEWSDIDLRAGVLHIERGLQWVSDHEAVVPPKTELSRRTLPLPRFAVKRLRELKPREGGRLIGALTPPQVARQYKGWCKRYSLPHVPARNLRHSWATNTLAAGADIAIVSKMLGHSDIKTTARYYLKPDITALRDAQRLWERALIA</sequence>
<dbReference type="AlphaFoldDB" id="A0A4R0SMF3"/>
<accession>A0A4R0SMF3</accession>
<keyword evidence="3" id="KW-0238">DNA-binding</keyword>
<name>A0A4R0SMF3_BIFLL</name>
<keyword evidence="2" id="KW-0229">DNA integration</keyword>
<dbReference type="PANTHER" id="PTHR30349:SF64">
    <property type="entry name" value="PROPHAGE INTEGRASE INTD-RELATED"/>
    <property type="match status" value="1"/>
</dbReference>
<evidence type="ECO:0000313" key="7">
    <source>
        <dbReference type="Proteomes" id="UP000292241"/>
    </source>
</evidence>
<dbReference type="InterPro" id="IPR050090">
    <property type="entry name" value="Tyrosine_recombinase_XerCD"/>
</dbReference>
<evidence type="ECO:0000256" key="3">
    <source>
        <dbReference type="ARBA" id="ARBA00023125"/>
    </source>
</evidence>
<protein>
    <submittedName>
        <fullName evidence="6">Phage-related integrase</fullName>
    </submittedName>
</protein>
<dbReference type="GO" id="GO:0006310">
    <property type="term" value="P:DNA recombination"/>
    <property type="evidence" value="ECO:0007669"/>
    <property type="project" value="UniProtKB-KW"/>
</dbReference>
<evidence type="ECO:0000313" key="6">
    <source>
        <dbReference type="EMBL" id="TCD83732.1"/>
    </source>
</evidence>
<evidence type="ECO:0000259" key="5">
    <source>
        <dbReference type="PROSITE" id="PS51898"/>
    </source>
</evidence>
<dbReference type="InterPro" id="IPR004107">
    <property type="entry name" value="Integrase_SAM-like_N"/>
</dbReference>
<keyword evidence="4" id="KW-0233">DNA recombination</keyword>
<dbReference type="InterPro" id="IPR013762">
    <property type="entry name" value="Integrase-like_cat_sf"/>
</dbReference>
<dbReference type="Gene3D" id="1.10.150.130">
    <property type="match status" value="1"/>
</dbReference>
<evidence type="ECO:0000256" key="2">
    <source>
        <dbReference type="ARBA" id="ARBA00022908"/>
    </source>
</evidence>
<dbReference type="PANTHER" id="PTHR30349">
    <property type="entry name" value="PHAGE INTEGRASE-RELATED"/>
    <property type="match status" value="1"/>
</dbReference>
<dbReference type="PROSITE" id="PS51898">
    <property type="entry name" value="TYR_RECOMBINASE"/>
    <property type="match status" value="1"/>
</dbReference>
<organism evidence="6 7">
    <name type="scientific">Bifidobacterium longum subsp. longum</name>
    <dbReference type="NCBI Taxonomy" id="1679"/>
    <lineage>
        <taxon>Bacteria</taxon>
        <taxon>Bacillati</taxon>
        <taxon>Actinomycetota</taxon>
        <taxon>Actinomycetes</taxon>
        <taxon>Bifidobacteriales</taxon>
        <taxon>Bifidobacteriaceae</taxon>
        <taxon>Bifidobacterium</taxon>
    </lineage>
</organism>
<dbReference type="RefSeq" id="WP_131214844.1">
    <property type="nucleotide sequence ID" value="NZ_SHPR01000027.1"/>
</dbReference>
<comment type="caution">
    <text evidence="6">The sequence shown here is derived from an EMBL/GenBank/DDBJ whole genome shotgun (WGS) entry which is preliminary data.</text>
</comment>
<dbReference type="EMBL" id="SHPR01000027">
    <property type="protein sequence ID" value="TCD83732.1"/>
    <property type="molecule type" value="Genomic_DNA"/>
</dbReference>
<dbReference type="Proteomes" id="UP000292241">
    <property type="component" value="Unassembled WGS sequence"/>
</dbReference>